<protein>
    <submittedName>
        <fullName evidence="6">Unannotated protein</fullName>
    </submittedName>
</protein>
<organism evidence="6">
    <name type="scientific">freshwater metagenome</name>
    <dbReference type="NCBI Taxonomy" id="449393"/>
    <lineage>
        <taxon>unclassified sequences</taxon>
        <taxon>metagenomes</taxon>
        <taxon>ecological metagenomes</taxon>
    </lineage>
</organism>
<dbReference type="EMBL" id="CAFAAV010000220">
    <property type="protein sequence ID" value="CAB4833139.1"/>
    <property type="molecule type" value="Genomic_DNA"/>
</dbReference>
<evidence type="ECO:0000313" key="2">
    <source>
        <dbReference type="EMBL" id="CAB4747546.1"/>
    </source>
</evidence>
<evidence type="ECO:0000313" key="4">
    <source>
        <dbReference type="EMBL" id="CAB4853251.1"/>
    </source>
</evidence>
<evidence type="ECO:0000313" key="5">
    <source>
        <dbReference type="EMBL" id="CAB4955111.1"/>
    </source>
</evidence>
<evidence type="ECO:0000313" key="3">
    <source>
        <dbReference type="EMBL" id="CAB4833139.1"/>
    </source>
</evidence>
<name>A0A6J7NM11_9ZZZZ</name>
<accession>A0A6J7NM11</accession>
<sequence>MRERSSVTHHSQRLLATTAAVLTLLLVGITNLPAPRSLALQPTHTATANEVTSTTVATPSTTRPVPVTAAPVSAAVVAAPVVTTTPETTPVPANNDGLCTQQQVELFLHTLLDPHGIAIPAVTMLLAGSHSTYKVGAGLIKVATCTTHSIAAHEVGHYVMDLANGYDFGQHKSEAAAYFTGAHWIHGNESYPGIEYAAHCVGNQLYGNGAYTKCPDTTMAAYARAIINRAAG</sequence>
<dbReference type="EMBL" id="CAESGF010000030">
    <property type="protein sequence ID" value="CAB4365402.1"/>
    <property type="molecule type" value="Genomic_DNA"/>
</dbReference>
<dbReference type="EMBL" id="CAEZYF010000035">
    <property type="protein sequence ID" value="CAB4747546.1"/>
    <property type="molecule type" value="Genomic_DNA"/>
</dbReference>
<dbReference type="AlphaFoldDB" id="A0A6J7NM11"/>
<dbReference type="EMBL" id="CAFBMT010000029">
    <property type="protein sequence ID" value="CAB4955111.1"/>
    <property type="molecule type" value="Genomic_DNA"/>
</dbReference>
<dbReference type="EMBL" id="CAFBIY010000223">
    <property type="protein sequence ID" value="CAB4853251.1"/>
    <property type="molecule type" value="Genomic_DNA"/>
</dbReference>
<evidence type="ECO:0000313" key="1">
    <source>
        <dbReference type="EMBL" id="CAB4365402.1"/>
    </source>
</evidence>
<evidence type="ECO:0000313" key="6">
    <source>
        <dbReference type="EMBL" id="CAB4994166.1"/>
    </source>
</evidence>
<reference evidence="6" key="1">
    <citation type="submission" date="2020-05" db="EMBL/GenBank/DDBJ databases">
        <authorList>
            <person name="Chiriac C."/>
            <person name="Salcher M."/>
            <person name="Ghai R."/>
            <person name="Kavagutti S V."/>
        </authorList>
    </citation>
    <scope>NUCLEOTIDE SEQUENCE</scope>
</reference>
<proteinExistence type="predicted"/>
<dbReference type="EMBL" id="CAFBOL010000042">
    <property type="protein sequence ID" value="CAB4994166.1"/>
    <property type="molecule type" value="Genomic_DNA"/>
</dbReference>
<gene>
    <name evidence="2" type="ORF">UFOPK2656_03330</name>
    <name evidence="3" type="ORF">UFOPK3099_02308</name>
    <name evidence="4" type="ORF">UFOPK3267_02778</name>
    <name evidence="5" type="ORF">UFOPK3651_03119</name>
    <name evidence="6" type="ORF">UFOPK3931_01678</name>
    <name evidence="1" type="ORF">UFOPK4189_03147</name>
</gene>